<proteinExistence type="predicted"/>
<dbReference type="OrthoDB" id="9993501at2"/>
<keyword evidence="3" id="KW-1185">Reference proteome</keyword>
<keyword evidence="1" id="KW-1133">Transmembrane helix</keyword>
<accession>A0A3N0GXZ8</accession>
<comment type="caution">
    <text evidence="2">The sequence shown here is derived from an EMBL/GenBank/DDBJ whole genome shotgun (WGS) entry which is preliminary data.</text>
</comment>
<feature type="transmembrane region" description="Helical" evidence="1">
    <location>
        <begin position="64"/>
        <end position="84"/>
    </location>
</feature>
<reference evidence="2 3" key="1">
    <citation type="submission" date="2018-11" db="EMBL/GenBank/DDBJ databases">
        <authorList>
            <person name="Li F."/>
        </authorList>
    </citation>
    <scope>NUCLEOTIDE SEQUENCE [LARGE SCALE GENOMIC DNA]</scope>
    <source>
        <strain evidence="2 3">Gsoil 818</strain>
    </source>
</reference>
<dbReference type="RefSeq" id="WP_123220948.1">
    <property type="nucleotide sequence ID" value="NZ_RJSF01000003.1"/>
</dbReference>
<keyword evidence="1" id="KW-0472">Membrane</keyword>
<dbReference type="Proteomes" id="UP000279994">
    <property type="component" value="Unassembled WGS sequence"/>
</dbReference>
<keyword evidence="1" id="KW-0812">Transmembrane</keyword>
<name>A0A3N0GXZ8_9ACTN</name>
<gene>
    <name evidence="2" type="ORF">EFL26_00615</name>
</gene>
<feature type="transmembrane region" description="Helical" evidence="1">
    <location>
        <begin position="99"/>
        <end position="116"/>
    </location>
</feature>
<evidence type="ECO:0000313" key="2">
    <source>
        <dbReference type="EMBL" id="RNM17327.1"/>
    </source>
</evidence>
<sequence length="134" mass="13801">MSPRLLAAALGGLGGLLLALAGGLSFLAHRSPSWHGALAVAGYAGVLAALCLMGYAIVAHAPVWLRLIVSVAFPLLAASVWQVVDQAIDDRADGWKGPATTHLLGGLIVLVVVLVMSRRPGADRAGAYAPTHHR</sequence>
<protein>
    <submittedName>
        <fullName evidence="2">Uncharacterized protein</fullName>
    </submittedName>
</protein>
<organism evidence="2 3">
    <name type="scientific">Nocardioides pocheonensis</name>
    <dbReference type="NCBI Taxonomy" id="661485"/>
    <lineage>
        <taxon>Bacteria</taxon>
        <taxon>Bacillati</taxon>
        <taxon>Actinomycetota</taxon>
        <taxon>Actinomycetes</taxon>
        <taxon>Propionibacteriales</taxon>
        <taxon>Nocardioidaceae</taxon>
        <taxon>Nocardioides</taxon>
    </lineage>
</organism>
<evidence type="ECO:0000256" key="1">
    <source>
        <dbReference type="SAM" id="Phobius"/>
    </source>
</evidence>
<dbReference type="AlphaFoldDB" id="A0A3N0GXZ8"/>
<feature type="transmembrane region" description="Helical" evidence="1">
    <location>
        <begin position="37"/>
        <end position="57"/>
    </location>
</feature>
<evidence type="ECO:0000313" key="3">
    <source>
        <dbReference type="Proteomes" id="UP000279994"/>
    </source>
</evidence>
<dbReference type="EMBL" id="RJSF01000003">
    <property type="protein sequence ID" value="RNM17327.1"/>
    <property type="molecule type" value="Genomic_DNA"/>
</dbReference>